<dbReference type="AlphaFoldDB" id="A0A9P8W007"/>
<organism evidence="9 10">
    <name type="scientific">Thelonectria olida</name>
    <dbReference type="NCBI Taxonomy" id="1576542"/>
    <lineage>
        <taxon>Eukaryota</taxon>
        <taxon>Fungi</taxon>
        <taxon>Dikarya</taxon>
        <taxon>Ascomycota</taxon>
        <taxon>Pezizomycotina</taxon>
        <taxon>Sordariomycetes</taxon>
        <taxon>Hypocreomycetidae</taxon>
        <taxon>Hypocreales</taxon>
        <taxon>Nectriaceae</taxon>
        <taxon>Thelonectria</taxon>
    </lineage>
</organism>
<dbReference type="Proteomes" id="UP000777438">
    <property type="component" value="Unassembled WGS sequence"/>
</dbReference>
<evidence type="ECO:0000256" key="4">
    <source>
        <dbReference type="ARBA" id="ARBA00022490"/>
    </source>
</evidence>
<dbReference type="InterPro" id="IPR011989">
    <property type="entry name" value="ARM-like"/>
</dbReference>
<evidence type="ECO:0000259" key="8">
    <source>
        <dbReference type="PROSITE" id="PS50166"/>
    </source>
</evidence>
<evidence type="ECO:0000256" key="7">
    <source>
        <dbReference type="ARBA" id="ARBA00023242"/>
    </source>
</evidence>
<keyword evidence="3" id="KW-0813">Transport</keyword>
<evidence type="ECO:0000313" key="10">
    <source>
        <dbReference type="Proteomes" id="UP000777438"/>
    </source>
</evidence>
<dbReference type="EMBL" id="JAGPYM010000016">
    <property type="protein sequence ID" value="KAH6886469.1"/>
    <property type="molecule type" value="Genomic_DNA"/>
</dbReference>
<dbReference type="PROSITE" id="PS50166">
    <property type="entry name" value="IMPORTIN_B_NT"/>
    <property type="match status" value="1"/>
</dbReference>
<dbReference type="Pfam" id="PF25574">
    <property type="entry name" value="TPR_IMB1"/>
    <property type="match status" value="1"/>
</dbReference>
<dbReference type="InterPro" id="IPR016024">
    <property type="entry name" value="ARM-type_fold"/>
</dbReference>
<gene>
    <name evidence="9" type="ORF">B0T10DRAFT_407910</name>
</gene>
<evidence type="ECO:0000256" key="6">
    <source>
        <dbReference type="ARBA" id="ARBA00022927"/>
    </source>
</evidence>
<dbReference type="Pfam" id="PF18816">
    <property type="entry name" value="Importin_rep_5"/>
    <property type="match status" value="1"/>
</dbReference>
<dbReference type="Pfam" id="PF25780">
    <property type="entry name" value="TPR_IPO5"/>
    <property type="match status" value="1"/>
</dbReference>
<dbReference type="Pfam" id="PF13513">
    <property type="entry name" value="HEAT_EZ"/>
    <property type="match status" value="1"/>
</dbReference>
<evidence type="ECO:0000256" key="5">
    <source>
        <dbReference type="ARBA" id="ARBA00022737"/>
    </source>
</evidence>
<dbReference type="GO" id="GO:0006606">
    <property type="term" value="P:protein import into nucleus"/>
    <property type="evidence" value="ECO:0007669"/>
    <property type="project" value="InterPro"/>
</dbReference>
<accession>A0A9P8W007</accession>
<dbReference type="Pfam" id="PF18829">
    <property type="entry name" value="Importin_rep_6"/>
    <property type="match status" value="1"/>
</dbReference>
<dbReference type="SMART" id="SM01349">
    <property type="entry name" value="TOG"/>
    <property type="match status" value="1"/>
</dbReference>
<dbReference type="InterPro" id="IPR001494">
    <property type="entry name" value="Importin-beta_N"/>
</dbReference>
<dbReference type="OrthoDB" id="543373at2759"/>
<feature type="domain" description="Importin N-terminal" evidence="8">
    <location>
        <begin position="30"/>
        <end position="111"/>
    </location>
</feature>
<keyword evidence="6" id="KW-0653">Protein transport</keyword>
<dbReference type="InterPro" id="IPR057672">
    <property type="entry name" value="TPR_IPO4/5"/>
</dbReference>
<keyword evidence="4" id="KW-0963">Cytoplasm</keyword>
<reference evidence="9 10" key="1">
    <citation type="journal article" date="2021" name="Nat. Commun.">
        <title>Genetic determinants of endophytism in the Arabidopsis root mycobiome.</title>
        <authorList>
            <person name="Mesny F."/>
            <person name="Miyauchi S."/>
            <person name="Thiergart T."/>
            <person name="Pickel B."/>
            <person name="Atanasova L."/>
            <person name="Karlsson M."/>
            <person name="Huettel B."/>
            <person name="Barry K.W."/>
            <person name="Haridas S."/>
            <person name="Chen C."/>
            <person name="Bauer D."/>
            <person name="Andreopoulos W."/>
            <person name="Pangilinan J."/>
            <person name="LaButti K."/>
            <person name="Riley R."/>
            <person name="Lipzen A."/>
            <person name="Clum A."/>
            <person name="Drula E."/>
            <person name="Henrissat B."/>
            <person name="Kohler A."/>
            <person name="Grigoriev I.V."/>
            <person name="Martin F.M."/>
            <person name="Hacquard S."/>
        </authorList>
    </citation>
    <scope>NUCLEOTIDE SEQUENCE [LARGE SCALE GENOMIC DNA]</scope>
    <source>
        <strain evidence="9 10">MPI-CAGE-CH-0241</strain>
    </source>
</reference>
<dbReference type="GO" id="GO:0031267">
    <property type="term" value="F:small GTPase binding"/>
    <property type="evidence" value="ECO:0007669"/>
    <property type="project" value="InterPro"/>
</dbReference>
<sequence>MSMLPPDIHAELGQLLQALQSPDNSIRSQAEEHLQNNWTSNRPEVLLMGLAEQIGAASNETATRSFAAVIFRRISSKARKIETGETVDLFLSLAKDQAAAIRQKLLETLANENERLIRNKISDAVAELARQYSENGDSWPELLGVLFQLSQAPEGEKRENAYRVFATTPSIIEKQHEETVMQAFQKGFKDEAVMVRLAAMDAFSSFFRTISKKNQAKYYALIPDVLNILPPIKDSQDSDDLSKALVALIELAETAPKMFKPLFQNLVQFSISVVQDKELDNMARQNALELMATFADYAPSVCRKDPSYTNDMITQCLSLMTDLGEDDDDATEWMASDDLDQDESDQNHVAGEQTMDRLANKLGGQTILAPTFNWLPRMMTSMAWRDRHAALMAISAISEGCRDLMLGELSQVLDLVVPALRDPHPRVRWAGCNALGQMSTDFAPKMQTDYYDRVLKAIIPVLDSPEGRVKSHAAAALVNFCEEAEKQILEPYLDDLLSHLFQLLQNEKRYVQEQALSTIATIADAAEAAFSKYYDTLMPLLVNVLQNQSEKEYRLLRAKAMECATLIALAVGKERLGQDAMTLVNLLANIQTNITEADDPQAQYLMHCWGRMCRVLGSDFLPFLHNVMPPLLELAVAKADIQLLDDDDQVEQMQNEEGWELVPLKGKMIGIRTSTMDDKHMAIELLVVYAQVLEGAFAPYVAEIMEKIALPGLAFFFHDPVRYISAKLVPQLLSSYKKAYGPQSPELAGLWNATVDKLLEVLTAEPAIDTLAEMYQCFYESVEVVGKGCLTADHLNRFIDSVHSAIEDYKDRVAQRAEDKEGATADDVEDEAEETLIAIEDDQTLLSDMNKAFHAIFKNHGAAFLPAWQRLMATYEGFLSSPDATQRQWGLCIMDDVLEYCGPESTRYANYITQPLIDGCRDVSPAIRQAAAYGIGVAAHRGGAPWAQFLGGSVPFLFQVTQIPDARNEDNVYATENACAALAKILHYNATTVGDAQTVITQWVETLPVINDEEAAPYAYAYLAELIDQRNPAILNQASKVFVFIAQALEAETLQGQTASRVAAATKALLTTANVDPMPLLQQFSPESQRTIMGYFS</sequence>
<dbReference type="SUPFAM" id="SSF48371">
    <property type="entry name" value="ARM repeat"/>
    <property type="match status" value="1"/>
</dbReference>
<dbReference type="InterPro" id="IPR058584">
    <property type="entry name" value="IMB1_TNPO1-like_TPR"/>
</dbReference>
<dbReference type="GO" id="GO:0005737">
    <property type="term" value="C:cytoplasm"/>
    <property type="evidence" value="ECO:0007669"/>
    <property type="project" value="UniProtKB-SubCell"/>
</dbReference>
<dbReference type="InterPro" id="IPR040122">
    <property type="entry name" value="Importin_beta"/>
</dbReference>
<keyword evidence="7" id="KW-0539">Nucleus</keyword>
<dbReference type="InterPro" id="IPR041653">
    <property type="entry name" value="Importin_rep_4"/>
</dbReference>
<evidence type="ECO:0000313" key="9">
    <source>
        <dbReference type="EMBL" id="KAH6886469.1"/>
    </source>
</evidence>
<evidence type="ECO:0000256" key="3">
    <source>
        <dbReference type="ARBA" id="ARBA00022448"/>
    </source>
</evidence>
<dbReference type="InterPro" id="IPR034085">
    <property type="entry name" value="TOG"/>
</dbReference>
<dbReference type="InterPro" id="IPR040928">
    <property type="entry name" value="Importin_rep_5"/>
</dbReference>
<proteinExistence type="predicted"/>
<dbReference type="InterPro" id="IPR041389">
    <property type="entry name" value="Importin_rep_6"/>
</dbReference>
<dbReference type="Gene3D" id="1.25.10.10">
    <property type="entry name" value="Leucine-rich Repeat Variant"/>
    <property type="match status" value="1"/>
</dbReference>
<dbReference type="GO" id="GO:0005634">
    <property type="term" value="C:nucleus"/>
    <property type="evidence" value="ECO:0007669"/>
    <property type="project" value="UniProtKB-SubCell"/>
</dbReference>
<evidence type="ECO:0000256" key="1">
    <source>
        <dbReference type="ARBA" id="ARBA00004123"/>
    </source>
</evidence>
<evidence type="ECO:0000256" key="2">
    <source>
        <dbReference type="ARBA" id="ARBA00004496"/>
    </source>
</evidence>
<dbReference type="Pfam" id="PF18808">
    <property type="entry name" value="Importin_rep_4"/>
    <property type="match status" value="1"/>
</dbReference>
<name>A0A9P8W007_9HYPO</name>
<comment type="caution">
    <text evidence="9">The sequence shown here is derived from an EMBL/GenBank/DDBJ whole genome shotgun (WGS) entry which is preliminary data.</text>
</comment>
<keyword evidence="10" id="KW-1185">Reference proteome</keyword>
<dbReference type="PANTHER" id="PTHR10527">
    <property type="entry name" value="IMPORTIN BETA"/>
    <property type="match status" value="1"/>
</dbReference>
<protein>
    <submittedName>
        <fullName evidence="9">Armadillo-type protein</fullName>
    </submittedName>
</protein>
<keyword evidence="5" id="KW-0677">Repeat</keyword>
<comment type="subcellular location">
    <subcellularLocation>
        <location evidence="2">Cytoplasm</location>
    </subcellularLocation>
    <subcellularLocation>
        <location evidence="1">Nucleus</location>
    </subcellularLocation>
</comment>